<dbReference type="InterPro" id="IPR000743">
    <property type="entry name" value="Glyco_hydro_28"/>
</dbReference>
<dbReference type="InterPro" id="IPR006311">
    <property type="entry name" value="TAT_signal"/>
</dbReference>
<evidence type="ECO:0008006" key="7">
    <source>
        <dbReference type="Google" id="ProtNLM"/>
    </source>
</evidence>
<gene>
    <name evidence="5" type="ORF">GCM10010946_11770</name>
</gene>
<organism evidence="5 6">
    <name type="scientific">Undibacterium squillarum</name>
    <dbReference type="NCBI Taxonomy" id="1131567"/>
    <lineage>
        <taxon>Bacteria</taxon>
        <taxon>Pseudomonadati</taxon>
        <taxon>Pseudomonadota</taxon>
        <taxon>Betaproteobacteria</taxon>
        <taxon>Burkholderiales</taxon>
        <taxon>Oxalobacteraceae</taxon>
        <taxon>Undibacterium</taxon>
    </lineage>
</organism>
<comment type="caution">
    <text evidence="5">The sequence shown here is derived from an EMBL/GenBank/DDBJ whole genome shotgun (WGS) entry which is preliminary data.</text>
</comment>
<dbReference type="PANTHER" id="PTHR31339:SF86">
    <property type="entry name" value="PECTATE LYASE SUPERFAMILY PROTEIN DOMAIN-CONTAINING PROTEIN"/>
    <property type="match status" value="1"/>
</dbReference>
<keyword evidence="2 4" id="KW-0378">Hydrolase</keyword>
<dbReference type="InterPro" id="IPR012334">
    <property type="entry name" value="Pectin_lyas_fold"/>
</dbReference>
<dbReference type="Proteomes" id="UP000653343">
    <property type="component" value="Unassembled WGS sequence"/>
</dbReference>
<keyword evidence="6" id="KW-1185">Reference proteome</keyword>
<dbReference type="RefSeq" id="WP_189356119.1">
    <property type="nucleotide sequence ID" value="NZ_BMYU01000002.1"/>
</dbReference>
<dbReference type="Pfam" id="PF00295">
    <property type="entry name" value="Glyco_hydro_28"/>
    <property type="match status" value="1"/>
</dbReference>
<evidence type="ECO:0000256" key="4">
    <source>
        <dbReference type="RuleBase" id="RU361169"/>
    </source>
</evidence>
<dbReference type="PROSITE" id="PS51318">
    <property type="entry name" value="TAT"/>
    <property type="match status" value="1"/>
</dbReference>
<dbReference type="InterPro" id="IPR051801">
    <property type="entry name" value="GH28_Enzymes"/>
</dbReference>
<proteinExistence type="inferred from homology"/>
<protein>
    <recommendedName>
        <fullName evidence="7">Polygalacturonase</fullName>
    </recommendedName>
</protein>
<evidence type="ECO:0000313" key="6">
    <source>
        <dbReference type="Proteomes" id="UP000653343"/>
    </source>
</evidence>
<keyword evidence="3 4" id="KW-0326">Glycosidase</keyword>
<evidence type="ECO:0000256" key="1">
    <source>
        <dbReference type="ARBA" id="ARBA00008834"/>
    </source>
</evidence>
<dbReference type="Gene3D" id="2.160.20.10">
    <property type="entry name" value="Single-stranded right-handed beta-helix, Pectin lyase-like"/>
    <property type="match status" value="1"/>
</dbReference>
<dbReference type="InterPro" id="IPR011050">
    <property type="entry name" value="Pectin_lyase_fold/virulence"/>
</dbReference>
<name>A0ABQ2XV68_9BURK</name>
<dbReference type="PANTHER" id="PTHR31339">
    <property type="entry name" value="PECTIN LYASE-RELATED"/>
    <property type="match status" value="1"/>
</dbReference>
<dbReference type="InterPro" id="IPR006626">
    <property type="entry name" value="PbH1"/>
</dbReference>
<sequence>MNELMNPKRRTLIQAASAAGLWMGTGMQAASAAVTAKADPWKQAQAIIDRFARPIRFRKEDFPVTNYGAKSCDVKPVEAWVSFVDRKTLSTPVEGAHDCYPAIRAAIEACHKAGGGRVLIPAGNWFCAGPIVLLSNVNVHLQAGAHIYFSNRPEDYAKYGEFDCGPRGKLSMTRWEGNDCLNYSSMIYAFGQRNIALTADDWTAVLDGQAGVNFPDSEYCWWSWKGREKPSSAGDIAPGSGNWVKHKKGETEVSLNPLNPASLAEVAPHLSEEKIRFIQGEGDKWRRDSNYLRALAEAGVPANKRVFGIGHFLRPHMVQVINCTNVLFQGYQLTNSPFWQHNPVGCRNVHVKGIYANSIGPNSDGFDPESCEYVLIEDSTFDTGDDCIAVDSGKGPDVQYGPSKNIVVQNCKMHSGHGAMTFGSIMSGGIENVFAQNLVFENSHWRTDPLNIAIRLKSNMSRGGYLKNLHIRNIQIPNGIRTTPAFYSTLPGSLIPNKSVATSAGGIITIDCGYDPVNDNVRTRPPVVQDVHISNVQVGNVDTGKGQFSCYQAIVILGPVASDYNGPANPPPNIVPVRNITISDCNLGNPVNAEQPLYLYNVRDLTLKNVRIGGTVHNKTLSA</sequence>
<evidence type="ECO:0000256" key="3">
    <source>
        <dbReference type="ARBA" id="ARBA00023295"/>
    </source>
</evidence>
<evidence type="ECO:0000313" key="5">
    <source>
        <dbReference type="EMBL" id="GGX35869.1"/>
    </source>
</evidence>
<accession>A0ABQ2XV68</accession>
<reference evidence="6" key="1">
    <citation type="journal article" date="2019" name="Int. J. Syst. Evol. Microbiol.">
        <title>The Global Catalogue of Microorganisms (GCM) 10K type strain sequencing project: providing services to taxonomists for standard genome sequencing and annotation.</title>
        <authorList>
            <consortium name="The Broad Institute Genomics Platform"/>
            <consortium name="The Broad Institute Genome Sequencing Center for Infectious Disease"/>
            <person name="Wu L."/>
            <person name="Ma J."/>
        </authorList>
    </citation>
    <scope>NUCLEOTIDE SEQUENCE [LARGE SCALE GENOMIC DNA]</scope>
    <source>
        <strain evidence="6">KCTC 23917</strain>
    </source>
</reference>
<evidence type="ECO:0000256" key="2">
    <source>
        <dbReference type="ARBA" id="ARBA00022801"/>
    </source>
</evidence>
<comment type="similarity">
    <text evidence="1 4">Belongs to the glycosyl hydrolase 28 family.</text>
</comment>
<dbReference type="SUPFAM" id="SSF51126">
    <property type="entry name" value="Pectin lyase-like"/>
    <property type="match status" value="1"/>
</dbReference>
<dbReference type="SMART" id="SM00710">
    <property type="entry name" value="PbH1"/>
    <property type="match status" value="5"/>
</dbReference>
<dbReference type="EMBL" id="BMYU01000002">
    <property type="protein sequence ID" value="GGX35869.1"/>
    <property type="molecule type" value="Genomic_DNA"/>
</dbReference>